<reference evidence="1" key="1">
    <citation type="submission" date="2023-05" db="EMBL/GenBank/DDBJ databases">
        <authorList>
            <consortium name="ELIXIR-Norway"/>
        </authorList>
    </citation>
    <scope>NUCLEOTIDE SEQUENCE</scope>
</reference>
<evidence type="ECO:0000313" key="1">
    <source>
        <dbReference type="EMBL" id="CAN0183539.1"/>
    </source>
</evidence>
<sequence length="282" mass="30480">MLASTLTAQQLPQSHSTRAFGSCSAKKARLGSIQDSSLHADGCFWVVHPTRCDPSLAKGAISQLSWALCAVGAEMDAVCPGPWTGHQQGPRRLVLLPGHRHGTGEPFSRWNSGAACSSSLVILAEVAAVSIPCGVRRKKRNRKRKRNGERYCLVERRHGGRRAQSRACSGRAVWAGGPGDGRASGAQTCRTNDAQGGASTQTGASVQQDPLLLLTYRHVYWEQPQELLGDKPLTAHFLERSKHGTCQFFSQRVKATLQGITVRRQPGLDPVPVPGWLPPVEP</sequence>
<gene>
    <name evidence="1" type="ORF">MRATA1EN22A_LOCUS13293</name>
</gene>
<protein>
    <submittedName>
        <fullName evidence="1">Uncharacterized protein</fullName>
    </submittedName>
</protein>
<proteinExistence type="predicted"/>
<evidence type="ECO:0000313" key="2">
    <source>
        <dbReference type="Proteomes" id="UP001162501"/>
    </source>
</evidence>
<accession>A0AC59Z318</accession>
<reference evidence="1" key="2">
    <citation type="submission" date="2025-03" db="EMBL/GenBank/DDBJ databases">
        <authorList>
            <consortium name="ELIXIR-Norway"/>
            <consortium name="Elixir Norway"/>
        </authorList>
    </citation>
    <scope>NUCLEOTIDE SEQUENCE</scope>
</reference>
<dbReference type="EMBL" id="OX596107">
    <property type="protein sequence ID" value="CAN0183539.1"/>
    <property type="molecule type" value="Genomic_DNA"/>
</dbReference>
<dbReference type="Proteomes" id="UP001162501">
    <property type="component" value="Chromosome 23"/>
</dbReference>
<organism evidence="1 2">
    <name type="scientific">Rangifer tarandus platyrhynchus</name>
    <name type="common">Svalbard reindeer</name>
    <dbReference type="NCBI Taxonomy" id="3082113"/>
    <lineage>
        <taxon>Eukaryota</taxon>
        <taxon>Metazoa</taxon>
        <taxon>Chordata</taxon>
        <taxon>Craniata</taxon>
        <taxon>Vertebrata</taxon>
        <taxon>Euteleostomi</taxon>
        <taxon>Mammalia</taxon>
        <taxon>Eutheria</taxon>
        <taxon>Laurasiatheria</taxon>
        <taxon>Artiodactyla</taxon>
        <taxon>Ruminantia</taxon>
        <taxon>Pecora</taxon>
        <taxon>Cervidae</taxon>
        <taxon>Odocoileinae</taxon>
        <taxon>Rangifer</taxon>
    </lineage>
</organism>
<name>A0AC59Z318_RANTA</name>